<dbReference type="Pfam" id="PF09723">
    <property type="entry name" value="Zn_ribbon_8"/>
    <property type="match status" value="1"/>
</dbReference>
<dbReference type="EMBL" id="JAJKFW010000025">
    <property type="protein sequence ID" value="MCC9643734.1"/>
    <property type="molecule type" value="Genomic_DNA"/>
</dbReference>
<feature type="domain" description="Putative regulatory protein FmdB zinc ribbon" evidence="1">
    <location>
        <begin position="1"/>
        <end position="41"/>
    </location>
</feature>
<accession>A0ABS8NK27</accession>
<organism evidence="2 3">
    <name type="scientific">Rhodopirellula halodulae</name>
    <dbReference type="NCBI Taxonomy" id="2894198"/>
    <lineage>
        <taxon>Bacteria</taxon>
        <taxon>Pseudomonadati</taxon>
        <taxon>Planctomycetota</taxon>
        <taxon>Planctomycetia</taxon>
        <taxon>Pirellulales</taxon>
        <taxon>Pirellulaceae</taxon>
        <taxon>Rhodopirellula</taxon>
    </lineage>
</organism>
<proteinExistence type="predicted"/>
<reference evidence="2" key="1">
    <citation type="submission" date="2021-11" db="EMBL/GenBank/DDBJ databases">
        <title>Genome sequence.</title>
        <authorList>
            <person name="Sun Q."/>
        </authorList>
    </citation>
    <scope>NUCLEOTIDE SEQUENCE</scope>
    <source>
        <strain evidence="2">JC740</strain>
    </source>
</reference>
<evidence type="ECO:0000313" key="2">
    <source>
        <dbReference type="EMBL" id="MCC9643734.1"/>
    </source>
</evidence>
<dbReference type="InterPro" id="IPR013429">
    <property type="entry name" value="Regulatory_FmdB_Zinc_ribbon"/>
</dbReference>
<gene>
    <name evidence="2" type="ORF">LOC71_15720</name>
</gene>
<sequence>MPLYEYECKSCDDVVEILVRSPDEDVACPKCENSELTRVLSVPAAPSMSNGSSLPMAGGGEACGAPRCCGGGCQM</sequence>
<dbReference type="Proteomes" id="UP001430306">
    <property type="component" value="Unassembled WGS sequence"/>
</dbReference>
<dbReference type="SMART" id="SM00834">
    <property type="entry name" value="CxxC_CXXC_SSSS"/>
    <property type="match status" value="1"/>
</dbReference>
<evidence type="ECO:0000313" key="3">
    <source>
        <dbReference type="Proteomes" id="UP001430306"/>
    </source>
</evidence>
<dbReference type="NCBIfam" id="TIGR02605">
    <property type="entry name" value="CxxC_CxxC_SSSS"/>
    <property type="match status" value="1"/>
</dbReference>
<name>A0ABS8NK27_9BACT</name>
<keyword evidence="3" id="KW-1185">Reference proteome</keyword>
<dbReference type="RefSeq" id="WP_230274681.1">
    <property type="nucleotide sequence ID" value="NZ_JAJKFW010000025.1"/>
</dbReference>
<comment type="caution">
    <text evidence="2">The sequence shown here is derived from an EMBL/GenBank/DDBJ whole genome shotgun (WGS) entry which is preliminary data.</text>
</comment>
<protein>
    <submittedName>
        <fullName evidence="2">Zinc ribbon domain-containing protein</fullName>
    </submittedName>
</protein>
<evidence type="ECO:0000259" key="1">
    <source>
        <dbReference type="SMART" id="SM00834"/>
    </source>
</evidence>